<accession>A0A364JU00</accession>
<gene>
    <name evidence="1" type="ORF">C7374_111103</name>
</gene>
<sequence>MADIPLWPINVLSPREFAINLAPRSLAGPTSVSGVGQVVSSDAGIWKATYAGIPVTDRQRVLTWRSLSEWAEGRLNPFLLPITNFYQPYAPEWEAAYKTVPHSDQSPFSDRGEYRSRVINVALLSNIPLRGTTANIAIITAHDIQPGQHFSIGGRLYRIRTLQMTGENTATITFRPPAREAVVAGAELEFDQPVCRMRLASDSEMDLPLDYGRWSFPTVNFIEDV</sequence>
<reference evidence="1 2" key="1">
    <citation type="submission" date="2018-06" db="EMBL/GenBank/DDBJ databases">
        <title>Genomic Encyclopedia of Type Strains, Phase IV (KMG-IV): sequencing the most valuable type-strain genomes for metagenomic binning, comparative biology and taxonomic classification.</title>
        <authorList>
            <person name="Goeker M."/>
        </authorList>
    </citation>
    <scope>NUCLEOTIDE SEQUENCE [LARGE SCALE GENOMIC DNA]</scope>
    <source>
        <strain evidence="1 2">DSM 26720</strain>
    </source>
</reference>
<dbReference type="Proteomes" id="UP000249453">
    <property type="component" value="Unassembled WGS sequence"/>
</dbReference>
<evidence type="ECO:0000313" key="2">
    <source>
        <dbReference type="Proteomes" id="UP000249453"/>
    </source>
</evidence>
<keyword evidence="2" id="KW-1185">Reference proteome</keyword>
<proteinExistence type="predicted"/>
<name>A0A364JU00_9HYPH</name>
<dbReference type="RefSeq" id="WP_111575908.1">
    <property type="nucleotide sequence ID" value="NZ_JBHEEY010000011.1"/>
</dbReference>
<evidence type="ECO:0000313" key="1">
    <source>
        <dbReference type="EMBL" id="RAK27109.1"/>
    </source>
</evidence>
<protein>
    <submittedName>
        <fullName evidence="1">Uncharacterized protein</fullName>
    </submittedName>
</protein>
<dbReference type="AlphaFoldDB" id="A0A364JU00"/>
<comment type="caution">
    <text evidence="1">The sequence shown here is derived from an EMBL/GenBank/DDBJ whole genome shotgun (WGS) entry which is preliminary data.</text>
</comment>
<dbReference type="OrthoDB" id="7594100at2"/>
<dbReference type="EMBL" id="QLMK01000011">
    <property type="protein sequence ID" value="RAK27109.1"/>
    <property type="molecule type" value="Genomic_DNA"/>
</dbReference>
<organism evidence="1 2">
    <name type="scientific">Falsochrobactrum ovis</name>
    <dbReference type="NCBI Taxonomy" id="1293442"/>
    <lineage>
        <taxon>Bacteria</taxon>
        <taxon>Pseudomonadati</taxon>
        <taxon>Pseudomonadota</taxon>
        <taxon>Alphaproteobacteria</taxon>
        <taxon>Hyphomicrobiales</taxon>
        <taxon>Brucellaceae</taxon>
        <taxon>Falsochrobactrum</taxon>
    </lineage>
</organism>